<dbReference type="Proteomes" id="UP001061298">
    <property type="component" value="Chromosome"/>
</dbReference>
<sequence length="113" mass="12956">MTTEVINLKGRLQEYGPRLEHAPGNMVYVGRRLTRGGWDLPQHPLYNPFQIDTPKKKHDGTREEVMAKYRDYLMGRPDLLALVPELRGKTLACWCAPELCHGDILAEVADKKR</sequence>
<dbReference type="Pfam" id="PF14216">
    <property type="entry name" value="DUF4326"/>
    <property type="match status" value="1"/>
</dbReference>
<reference evidence="2" key="1">
    <citation type="submission" date="2022-10" db="EMBL/GenBank/DDBJ databases">
        <authorList>
            <person name="Mo P."/>
        </authorList>
    </citation>
    <scope>NUCLEOTIDE SEQUENCE</scope>
    <source>
        <strain evidence="2">HUAS 13-4</strain>
    </source>
</reference>
<name>A0ABY6DVV3_9ACTN</name>
<dbReference type="EMBL" id="CP106793">
    <property type="protein sequence ID" value="UXY18496.1"/>
    <property type="molecule type" value="Genomic_DNA"/>
</dbReference>
<protein>
    <submittedName>
        <fullName evidence="2">DUF4326 domain-containing protein</fullName>
    </submittedName>
</protein>
<keyword evidence="3" id="KW-1185">Reference proteome</keyword>
<evidence type="ECO:0000313" key="2">
    <source>
        <dbReference type="EMBL" id="UXY18496.1"/>
    </source>
</evidence>
<evidence type="ECO:0000313" key="3">
    <source>
        <dbReference type="Proteomes" id="UP001061298"/>
    </source>
</evidence>
<gene>
    <name evidence="2" type="ORF">N8I84_06990</name>
</gene>
<feature type="domain" description="DUF4326" evidence="1">
    <location>
        <begin position="22"/>
        <end position="107"/>
    </location>
</feature>
<evidence type="ECO:0000259" key="1">
    <source>
        <dbReference type="Pfam" id="PF14216"/>
    </source>
</evidence>
<accession>A0ABY6DVV3</accession>
<dbReference type="RefSeq" id="WP_263228737.1">
    <property type="nucleotide sequence ID" value="NZ_CP106793.1"/>
</dbReference>
<dbReference type="InterPro" id="IPR025475">
    <property type="entry name" value="DUF4326"/>
</dbReference>
<proteinExistence type="predicted"/>
<organism evidence="2 3">
    <name type="scientific">Streptomyces cynarae</name>
    <dbReference type="NCBI Taxonomy" id="2981134"/>
    <lineage>
        <taxon>Bacteria</taxon>
        <taxon>Bacillati</taxon>
        <taxon>Actinomycetota</taxon>
        <taxon>Actinomycetes</taxon>
        <taxon>Kitasatosporales</taxon>
        <taxon>Streptomycetaceae</taxon>
        <taxon>Streptomyces</taxon>
    </lineage>
</organism>